<feature type="non-terminal residue" evidence="2">
    <location>
        <position position="1"/>
    </location>
</feature>
<proteinExistence type="predicted"/>
<name>A0A0F9M2A3_9ZZZZ</name>
<evidence type="ECO:0000313" key="2">
    <source>
        <dbReference type="EMBL" id="KKM63387.1"/>
    </source>
</evidence>
<reference evidence="2" key="1">
    <citation type="journal article" date="2015" name="Nature">
        <title>Complex archaea that bridge the gap between prokaryotes and eukaryotes.</title>
        <authorList>
            <person name="Spang A."/>
            <person name="Saw J.H."/>
            <person name="Jorgensen S.L."/>
            <person name="Zaremba-Niedzwiedzka K."/>
            <person name="Martijn J."/>
            <person name="Lind A.E."/>
            <person name="van Eijk R."/>
            <person name="Schleper C."/>
            <person name="Guy L."/>
            <person name="Ettema T.J."/>
        </authorList>
    </citation>
    <scope>NUCLEOTIDE SEQUENCE</scope>
</reference>
<accession>A0A0F9M2A3</accession>
<feature type="region of interest" description="Disordered" evidence="1">
    <location>
        <begin position="125"/>
        <end position="145"/>
    </location>
</feature>
<evidence type="ECO:0000256" key="1">
    <source>
        <dbReference type="SAM" id="MobiDB-lite"/>
    </source>
</evidence>
<dbReference type="AlphaFoldDB" id="A0A0F9M2A3"/>
<dbReference type="EMBL" id="LAZR01011107">
    <property type="protein sequence ID" value="KKM63387.1"/>
    <property type="molecule type" value="Genomic_DNA"/>
</dbReference>
<comment type="caution">
    <text evidence="2">The sequence shown here is derived from an EMBL/GenBank/DDBJ whole genome shotgun (WGS) entry which is preliminary data.</text>
</comment>
<gene>
    <name evidence="2" type="ORF">LCGC14_1512000</name>
</gene>
<organism evidence="2">
    <name type="scientific">marine sediment metagenome</name>
    <dbReference type="NCBI Taxonomy" id="412755"/>
    <lineage>
        <taxon>unclassified sequences</taxon>
        <taxon>metagenomes</taxon>
        <taxon>ecological metagenomes</taxon>
    </lineage>
</organism>
<protein>
    <submittedName>
        <fullName evidence="2">Uncharacterized protein</fullName>
    </submittedName>
</protein>
<sequence>FALGANPENFAYGYQRSGIQEETKETFFFRGQLTQATENNPYGGDSVGDYFVQVNVNEVKVIANLDSSQSDGKVVEAWLVDYGGKPAINLGTYEDNELSISIPINEWIYEVIVISEVSENSNSFENPVGGAALEKAPKHKSDKSF</sequence>